<dbReference type="SUPFAM" id="SSF53448">
    <property type="entry name" value="Nucleotide-diphospho-sugar transferases"/>
    <property type="match status" value="1"/>
</dbReference>
<dbReference type="EMBL" id="UOEL01000065">
    <property type="protein sequence ID" value="VAW11532.1"/>
    <property type="molecule type" value="Genomic_DNA"/>
</dbReference>
<gene>
    <name evidence="2" type="ORF">MNBD_BACTEROID03-1073</name>
</gene>
<accession>A0A3B0TAK8</accession>
<dbReference type="AlphaFoldDB" id="A0A3B0TAK8"/>
<dbReference type="InterPro" id="IPR029044">
    <property type="entry name" value="Nucleotide-diphossugar_trans"/>
</dbReference>
<evidence type="ECO:0000256" key="1">
    <source>
        <dbReference type="SAM" id="Phobius"/>
    </source>
</evidence>
<sequence>MQHIAVLLTCFNRKGKTLHALNCVYTAHRLVENSIVITIYLTDDGSTDGTGDAVRENFPEIKVLHGNGELYWAGGMRNSWKAALKNDYDAYLLLNDDTETYETLFIELLETHTYCLNKHDQGGVYIGSTIDKLTNKPSYGGSIFTNRFLAKYTKVIPNERTPQKCELGNANILLAHKDAVDKIGILSEGYVHGMADFDYTLKAKKKNIPVFITPNFLGACTNDHTDTYKRFSELPLKKRMKMLKNPIGLDFKSHLEYMKNHFPYRLPIFFLMGWFKVLFPKFYLNVILKR</sequence>
<proteinExistence type="predicted"/>
<evidence type="ECO:0000313" key="2">
    <source>
        <dbReference type="EMBL" id="VAW11532.1"/>
    </source>
</evidence>
<keyword evidence="1" id="KW-1133">Transmembrane helix</keyword>
<keyword evidence="1" id="KW-0472">Membrane</keyword>
<keyword evidence="1" id="KW-0812">Transmembrane</keyword>
<feature type="transmembrane region" description="Helical" evidence="1">
    <location>
        <begin position="264"/>
        <end position="284"/>
    </location>
</feature>
<dbReference type="Gene3D" id="3.90.550.10">
    <property type="entry name" value="Spore Coat Polysaccharide Biosynthesis Protein SpsA, Chain A"/>
    <property type="match status" value="1"/>
</dbReference>
<keyword evidence="2" id="KW-0808">Transferase</keyword>
<name>A0A3B0TAK8_9ZZZZ</name>
<protein>
    <submittedName>
        <fullName evidence="2">Probable glucosyltransferase</fullName>
    </submittedName>
</protein>
<dbReference type="GO" id="GO:0016740">
    <property type="term" value="F:transferase activity"/>
    <property type="evidence" value="ECO:0007669"/>
    <property type="project" value="UniProtKB-KW"/>
</dbReference>
<reference evidence="2" key="1">
    <citation type="submission" date="2018-06" db="EMBL/GenBank/DDBJ databases">
        <authorList>
            <person name="Zhirakovskaya E."/>
        </authorList>
    </citation>
    <scope>NUCLEOTIDE SEQUENCE</scope>
</reference>
<organism evidence="2">
    <name type="scientific">hydrothermal vent metagenome</name>
    <dbReference type="NCBI Taxonomy" id="652676"/>
    <lineage>
        <taxon>unclassified sequences</taxon>
        <taxon>metagenomes</taxon>
        <taxon>ecological metagenomes</taxon>
    </lineage>
</organism>